<feature type="domain" description="DUF5655" evidence="1">
    <location>
        <begin position="12"/>
        <end position="118"/>
    </location>
</feature>
<dbReference type="Pfam" id="PF18899">
    <property type="entry name" value="DUF5655"/>
    <property type="match status" value="1"/>
</dbReference>
<dbReference type="OrthoDB" id="5144404at2"/>
<dbReference type="EMBL" id="LR134477">
    <property type="protein sequence ID" value="VEI15742.1"/>
    <property type="molecule type" value="Genomic_DNA"/>
</dbReference>
<dbReference type="RefSeq" id="WP_126413933.1">
    <property type="nucleotide sequence ID" value="NZ_JASPER010000045.1"/>
</dbReference>
<dbReference type="AlphaFoldDB" id="A0A3S5EWE3"/>
<evidence type="ECO:0000259" key="1">
    <source>
        <dbReference type="Pfam" id="PF18899"/>
    </source>
</evidence>
<sequence length="121" mass="13648">MSATSNKMIGEFRGKPATAAMYTVIESYVVSLGDVTKHLTAQVSFSVNRKFLWAWAYEKTADGTLFLNVRLDQPLEDPNVHRVTQVSANRWNHHVVVKTMEAAQSEWLRTLIGAGYEFASR</sequence>
<proteinExistence type="predicted"/>
<reference evidence="2 3" key="1">
    <citation type="submission" date="2018-12" db="EMBL/GenBank/DDBJ databases">
        <authorList>
            <consortium name="Pathogen Informatics"/>
        </authorList>
    </citation>
    <scope>NUCLEOTIDE SEQUENCE [LARGE SCALE GENOMIC DNA]</scope>
    <source>
        <strain evidence="2 3">NCTC10951</strain>
    </source>
</reference>
<name>A0A3S5EWE3_ACTVI</name>
<accession>A0A3S5EWE3</accession>
<protein>
    <recommendedName>
        <fullName evidence="1">DUF5655 domain-containing protein</fullName>
    </recommendedName>
</protein>
<evidence type="ECO:0000313" key="2">
    <source>
        <dbReference type="EMBL" id="VEI15742.1"/>
    </source>
</evidence>
<dbReference type="Proteomes" id="UP000268658">
    <property type="component" value="Chromosome"/>
</dbReference>
<gene>
    <name evidence="2" type="ORF">NCTC10951_01319</name>
</gene>
<evidence type="ECO:0000313" key="3">
    <source>
        <dbReference type="Proteomes" id="UP000268658"/>
    </source>
</evidence>
<dbReference type="KEGG" id="avc:NCTC10951_01319"/>
<dbReference type="InterPro" id="IPR043714">
    <property type="entry name" value="DUF5655"/>
</dbReference>
<organism evidence="2 3">
    <name type="scientific">Actinomyces viscosus</name>
    <dbReference type="NCBI Taxonomy" id="1656"/>
    <lineage>
        <taxon>Bacteria</taxon>
        <taxon>Bacillati</taxon>
        <taxon>Actinomycetota</taxon>
        <taxon>Actinomycetes</taxon>
        <taxon>Actinomycetales</taxon>
        <taxon>Actinomycetaceae</taxon>
        <taxon>Actinomyces</taxon>
    </lineage>
</organism>